<accession>A0ABQ3QRZ0</accession>
<keyword evidence="2" id="KW-1185">Reference proteome</keyword>
<sequence>MSEAVDADELLRRIRHARDWALSEEEARFAEYEASPDSAEGVSAHEVFRTFNIVRTVLDEIVEPGKHAAKE</sequence>
<reference evidence="1" key="1">
    <citation type="submission" date="2024-05" db="EMBL/GenBank/DDBJ databases">
        <title>Whole genome shotgun sequence of Streptomyces violascens NBRC 12920.</title>
        <authorList>
            <person name="Komaki H."/>
            <person name="Tamura T."/>
        </authorList>
    </citation>
    <scope>NUCLEOTIDE SEQUENCE</scope>
    <source>
        <strain evidence="1">NBRC 12920</strain>
    </source>
</reference>
<organism evidence="1 2">
    <name type="scientific">Streptomyces violascens</name>
    <dbReference type="NCBI Taxonomy" id="67381"/>
    <lineage>
        <taxon>Bacteria</taxon>
        <taxon>Bacillati</taxon>
        <taxon>Actinomycetota</taxon>
        <taxon>Actinomycetes</taxon>
        <taxon>Kitasatosporales</taxon>
        <taxon>Streptomycetaceae</taxon>
        <taxon>Streptomyces</taxon>
    </lineage>
</organism>
<evidence type="ECO:0000313" key="1">
    <source>
        <dbReference type="EMBL" id="GHI40051.1"/>
    </source>
</evidence>
<comment type="caution">
    <text evidence="1">The sequence shown here is derived from an EMBL/GenBank/DDBJ whole genome shotgun (WGS) entry which is preliminary data.</text>
</comment>
<dbReference type="RefSeq" id="WP_226599090.1">
    <property type="nucleotide sequence ID" value="NZ_BNDY01000017.1"/>
</dbReference>
<proteinExistence type="predicted"/>
<dbReference type="EMBL" id="BNDY01000017">
    <property type="protein sequence ID" value="GHI40051.1"/>
    <property type="molecule type" value="Genomic_DNA"/>
</dbReference>
<name>A0ABQ3QRZ0_9ACTN</name>
<protein>
    <submittedName>
        <fullName evidence="1">Uncharacterized protein</fullName>
    </submittedName>
</protein>
<evidence type="ECO:0000313" key="2">
    <source>
        <dbReference type="Proteomes" id="UP001050808"/>
    </source>
</evidence>
<dbReference type="Proteomes" id="UP001050808">
    <property type="component" value="Unassembled WGS sequence"/>
</dbReference>
<gene>
    <name evidence="1" type="ORF">Sviol_44590</name>
</gene>